<evidence type="ECO:0000256" key="1">
    <source>
        <dbReference type="ARBA" id="ARBA00008950"/>
    </source>
</evidence>
<feature type="domain" description="Calcineurin-like phosphoesterase" evidence="3">
    <location>
        <begin position="1"/>
        <end position="183"/>
    </location>
</feature>
<comment type="cofactor">
    <cofactor evidence="2">
        <name>a divalent metal cation</name>
        <dbReference type="ChEBI" id="CHEBI:60240"/>
    </cofactor>
</comment>
<dbReference type="InterPro" id="IPR029052">
    <property type="entry name" value="Metallo-depent_PP-like"/>
</dbReference>
<comment type="caution">
    <text evidence="4">The sequence shown here is derived from an EMBL/GenBank/DDBJ whole genome shotgun (WGS) entry which is preliminary data.</text>
</comment>
<name>A0ABU3SE40_9HYPH</name>
<dbReference type="InterPro" id="IPR000979">
    <property type="entry name" value="Phosphodiesterase_MJ0936/Vps29"/>
</dbReference>
<dbReference type="Pfam" id="PF12850">
    <property type="entry name" value="Metallophos_2"/>
    <property type="match status" value="1"/>
</dbReference>
<dbReference type="PANTHER" id="PTHR42850:SF2">
    <property type="entry name" value="BLL5683 PROTEIN"/>
    <property type="match status" value="1"/>
</dbReference>
<gene>
    <name evidence="4" type="ORF">RKE40_22470</name>
</gene>
<accession>A0ABU3SE40</accession>
<evidence type="ECO:0000259" key="3">
    <source>
        <dbReference type="Pfam" id="PF12850"/>
    </source>
</evidence>
<sequence length="228" mass="25275">MKIVIVSDIHGNFDALRALPESFDELWVLGDLVNYGPQPAEVVEQVKSGAAVVIQGNHDHAVANDDDSRWSARYRQLSECCRKRTVETISHDQKQYLGDLPLRVDVERHGTRFHLTHATPSDPHYGKCADENWPRELSDVDADILLVGHSHVPFLGRFGSKTVLNPGSIGQPRNGSTAAHYAVWEDGELSLRSFAYPVETTIARLQAMALPSEIEAELSMILRTGAVK</sequence>
<dbReference type="RefSeq" id="WP_316020437.1">
    <property type="nucleotide sequence ID" value="NZ_JAWDID010000046.1"/>
</dbReference>
<keyword evidence="5" id="KW-1185">Reference proteome</keyword>
<dbReference type="InterPro" id="IPR024654">
    <property type="entry name" value="Calcineurin-like_PHP_lpxH"/>
</dbReference>
<dbReference type="PIRSF" id="PIRSF000883">
    <property type="entry name" value="Pesterase_MJ0912"/>
    <property type="match status" value="1"/>
</dbReference>
<dbReference type="SUPFAM" id="SSF56300">
    <property type="entry name" value="Metallo-dependent phosphatases"/>
    <property type="match status" value="1"/>
</dbReference>
<proteinExistence type="inferred from homology"/>
<dbReference type="NCBIfam" id="TIGR00040">
    <property type="entry name" value="yfcE"/>
    <property type="match status" value="1"/>
</dbReference>
<reference evidence="4 5" key="1">
    <citation type="submission" date="2023-09" db="EMBL/GenBank/DDBJ databases">
        <title>Whole genome shotgun sequencing (WGS) of Bosea sp. ZW T0_25, isolated from stored onions (Allium cepa).</title>
        <authorList>
            <person name="Stoll D.A."/>
            <person name="Huch M."/>
        </authorList>
    </citation>
    <scope>NUCLEOTIDE SEQUENCE [LARGE SCALE GENOMIC DNA]</scope>
    <source>
        <strain evidence="4 5">ZW T0_25</strain>
    </source>
</reference>
<protein>
    <recommendedName>
        <fullName evidence="2">Phosphoesterase</fullName>
        <ecNumber evidence="2">3.1.4.-</ecNumber>
    </recommendedName>
</protein>
<evidence type="ECO:0000313" key="4">
    <source>
        <dbReference type="EMBL" id="MDU0342672.1"/>
    </source>
</evidence>
<dbReference type="Gene3D" id="3.60.21.10">
    <property type="match status" value="1"/>
</dbReference>
<dbReference type="EMBL" id="JAWDID010000046">
    <property type="protein sequence ID" value="MDU0342672.1"/>
    <property type="molecule type" value="Genomic_DNA"/>
</dbReference>
<dbReference type="InterPro" id="IPR011152">
    <property type="entry name" value="Pesterase_MJ0912"/>
</dbReference>
<evidence type="ECO:0000313" key="5">
    <source>
        <dbReference type="Proteomes" id="UP001254257"/>
    </source>
</evidence>
<organism evidence="4 5">
    <name type="scientific">Bosea rubneri</name>
    <dbReference type="NCBI Taxonomy" id="3075434"/>
    <lineage>
        <taxon>Bacteria</taxon>
        <taxon>Pseudomonadati</taxon>
        <taxon>Pseudomonadota</taxon>
        <taxon>Alphaproteobacteria</taxon>
        <taxon>Hyphomicrobiales</taxon>
        <taxon>Boseaceae</taxon>
        <taxon>Bosea</taxon>
    </lineage>
</organism>
<dbReference type="Proteomes" id="UP001254257">
    <property type="component" value="Unassembled WGS sequence"/>
</dbReference>
<dbReference type="InterPro" id="IPR050126">
    <property type="entry name" value="Ap4A_hydrolase"/>
</dbReference>
<evidence type="ECO:0000256" key="2">
    <source>
        <dbReference type="RuleBase" id="RU362039"/>
    </source>
</evidence>
<dbReference type="PANTHER" id="PTHR42850">
    <property type="entry name" value="METALLOPHOSPHOESTERASE"/>
    <property type="match status" value="1"/>
</dbReference>
<comment type="similarity">
    <text evidence="1 2">Belongs to the metallophosphoesterase superfamily. YfcE family.</text>
</comment>
<keyword evidence="2" id="KW-0479">Metal-binding</keyword>
<dbReference type="EC" id="3.1.4.-" evidence="2"/>